<evidence type="ECO:0008006" key="3">
    <source>
        <dbReference type="Google" id="ProtNLM"/>
    </source>
</evidence>
<organism evidence="1 2">
    <name type="scientific">Xenorhabdus koppenhoeferi</name>
    <dbReference type="NCBI Taxonomy" id="351659"/>
    <lineage>
        <taxon>Bacteria</taxon>
        <taxon>Pseudomonadati</taxon>
        <taxon>Pseudomonadota</taxon>
        <taxon>Gammaproteobacteria</taxon>
        <taxon>Enterobacterales</taxon>
        <taxon>Morganellaceae</taxon>
        <taxon>Xenorhabdus</taxon>
    </lineage>
</organism>
<reference evidence="2" key="1">
    <citation type="submission" date="2016-10" db="EMBL/GenBank/DDBJ databases">
        <authorList>
            <person name="Varghese N."/>
            <person name="Submissions S."/>
        </authorList>
    </citation>
    <scope>NUCLEOTIDE SEQUENCE [LARGE SCALE GENOMIC DNA]</scope>
    <source>
        <strain evidence="2">DSM 18168</strain>
    </source>
</reference>
<dbReference type="RefSeq" id="WP_092549955.1">
    <property type="nucleotide sequence ID" value="NZ_CAWRBG010000037.1"/>
</dbReference>
<dbReference type="AlphaFoldDB" id="A0A1I7H1L2"/>
<keyword evidence="2" id="KW-1185">Reference proteome</keyword>
<dbReference type="InterPro" id="IPR025455">
    <property type="entry name" value="DUF4276"/>
</dbReference>
<evidence type="ECO:0000313" key="2">
    <source>
        <dbReference type="Proteomes" id="UP000242496"/>
    </source>
</evidence>
<gene>
    <name evidence="1" type="ORF">SAMN05421784_1114</name>
</gene>
<name>A0A1I7H1L2_9GAMM</name>
<dbReference type="Pfam" id="PF14103">
    <property type="entry name" value="DUF4276"/>
    <property type="match status" value="1"/>
</dbReference>
<dbReference type="EMBL" id="FPBJ01000011">
    <property type="protein sequence ID" value="SFU54589.1"/>
    <property type="molecule type" value="Genomic_DNA"/>
</dbReference>
<accession>A0A1I7H1L2</accession>
<sequence length="237" mass="26881">MIRINVFVEGQTEETFVRDVLAPYFFAQQIYLSPILAQTSARQKGGITSYGKVKHQITRLCRQDPGAFVTTLIDYYGLPTDFPDYNEQRDNAASERVVKLEQALADDIGQANFIPHLLLHEFEALLFCQPEKFADWLDDSAPIAALQAIKSEFATPEDINNSPQTAPSKRILAIIPYYHKTLHGPLIAGDIGLDTIRSQCPHFNQWLKTLTNLITRIQDTVFPVKHHVSFDRSFSLF</sequence>
<proteinExistence type="predicted"/>
<dbReference type="OrthoDB" id="9801478at2"/>
<dbReference type="STRING" id="351659.SAMN05421784_1114"/>
<dbReference type="Proteomes" id="UP000242496">
    <property type="component" value="Unassembled WGS sequence"/>
</dbReference>
<protein>
    <recommendedName>
        <fullName evidence="3">DUF4276 domain-containing protein</fullName>
    </recommendedName>
</protein>
<evidence type="ECO:0000313" key="1">
    <source>
        <dbReference type="EMBL" id="SFU54589.1"/>
    </source>
</evidence>